<accession>A0A0J1BEI9</accession>
<name>A0A0J1BEI9_RHOIS</name>
<keyword evidence="2" id="KW-1185">Reference proteome</keyword>
<comment type="caution">
    <text evidence="1">The sequence shown here is derived from an EMBL/GenBank/DDBJ whole genome shotgun (WGS) entry which is preliminary data.</text>
</comment>
<dbReference type="AlphaFoldDB" id="A0A0J1BEI9"/>
<reference evidence="1" key="1">
    <citation type="submission" date="2015-05" db="EMBL/GenBank/DDBJ databases">
        <title>Permanent draft genome of Rhodopirellula islandicus K833.</title>
        <authorList>
            <person name="Kizina J."/>
            <person name="Richter M."/>
            <person name="Glockner F.O."/>
            <person name="Harder J."/>
        </authorList>
    </citation>
    <scope>NUCLEOTIDE SEQUENCE [LARGE SCALE GENOMIC DNA]</scope>
    <source>
        <strain evidence="1">K833</strain>
    </source>
</reference>
<dbReference type="EMBL" id="LECT01000025">
    <property type="protein sequence ID" value="KLU04931.1"/>
    <property type="molecule type" value="Genomic_DNA"/>
</dbReference>
<sequence>MHTERWWRPASLSNHIGFHRQVTLTVIRMRPICFTAFNGFSS</sequence>
<evidence type="ECO:0000313" key="2">
    <source>
        <dbReference type="Proteomes" id="UP000036367"/>
    </source>
</evidence>
<organism evidence="1 2">
    <name type="scientific">Rhodopirellula islandica</name>
    <dbReference type="NCBI Taxonomy" id="595434"/>
    <lineage>
        <taxon>Bacteria</taxon>
        <taxon>Pseudomonadati</taxon>
        <taxon>Planctomycetota</taxon>
        <taxon>Planctomycetia</taxon>
        <taxon>Pirellulales</taxon>
        <taxon>Pirellulaceae</taxon>
        <taxon>Rhodopirellula</taxon>
    </lineage>
</organism>
<proteinExistence type="predicted"/>
<protein>
    <submittedName>
        <fullName evidence="1">Uncharacterized protein</fullName>
    </submittedName>
</protein>
<evidence type="ECO:0000313" key="1">
    <source>
        <dbReference type="EMBL" id="KLU04931.1"/>
    </source>
</evidence>
<dbReference type="Proteomes" id="UP000036367">
    <property type="component" value="Unassembled WGS sequence"/>
</dbReference>
<gene>
    <name evidence="1" type="ORF">RISK_003199</name>
</gene>
<dbReference type="PATRIC" id="fig|595434.4.peg.3050"/>